<dbReference type="SMART" id="SM00382">
    <property type="entry name" value="AAA"/>
    <property type="match status" value="1"/>
</dbReference>
<evidence type="ECO:0000256" key="3">
    <source>
        <dbReference type="ARBA" id="ARBA00023015"/>
    </source>
</evidence>
<feature type="domain" description="Sigma-54 factor interaction" evidence="6">
    <location>
        <begin position="280"/>
        <end position="505"/>
    </location>
</feature>
<sequence length="585" mass="65562">MTTKTKPDETWLAPSWQRSREAGLRQTKAPENIRVSSASILDKRYKSSKLIDAVVKTALPLFTQILAKTSSRLILTDDEGVILGTWGQEKFHEKLMTIALDTGYCWQEKYAGTNAIGTALHEKRLVSVVAKQHYIRHYHFISCTACPLYSHAGELIGILDVTSEQNEHGLTTQQLVKNMVQLVQNSLLCELDEGEFVLDVALNSAMLKTGWQARLILDEARCIKAHNNTAPTLFNCSNLIGQNYDRFIENHQQSKAFFSNSTRLRKSDKYRVKAQSSQSLHYGDKQFSSAFDQAQKVFGNDVSLLIHGETGVGKGEFVRELHNVSVRRTGPLVSLNCGAIPKDLLESELFGYAANAFTGANKAGYIGRIRQANKGVLFLDEIAEMPLDAQCRLLSVLQDKVVTPVGALESVSIDVQIVAATHQDLFELVQKGRFRSDLYYRLNGLTVSLPALRNREDKIRLISEIFSKYRRGSQTITEPLMSLMLAHDWPGNIRELENCLKVASLLVDENKAIGLNDLPLSMQTQLASFKCNESLEDQGSLDTHINDALIHAYHRYDGNISQIAKSLKISRNTVYRKLRALHIPK</sequence>
<accession>E3BK23</accession>
<dbReference type="Pfam" id="PF01590">
    <property type="entry name" value="GAF"/>
    <property type="match status" value="1"/>
</dbReference>
<name>E3BK23_9VIBR</name>
<dbReference type="GO" id="GO:0043565">
    <property type="term" value="F:sequence-specific DNA binding"/>
    <property type="evidence" value="ECO:0007669"/>
    <property type="project" value="InterPro"/>
</dbReference>
<dbReference type="Pfam" id="PF00158">
    <property type="entry name" value="Sigma54_activat"/>
    <property type="match status" value="1"/>
</dbReference>
<evidence type="ECO:0000259" key="6">
    <source>
        <dbReference type="PROSITE" id="PS50045"/>
    </source>
</evidence>
<evidence type="ECO:0000256" key="2">
    <source>
        <dbReference type="ARBA" id="ARBA00022840"/>
    </source>
</evidence>
<dbReference type="InterPro" id="IPR002197">
    <property type="entry name" value="HTH_Fis"/>
</dbReference>
<dbReference type="AlphaFoldDB" id="E3BK23"/>
<keyword evidence="2" id="KW-0067">ATP-binding</keyword>
<keyword evidence="8" id="KW-1185">Reference proteome</keyword>
<dbReference type="InterPro" id="IPR025944">
    <property type="entry name" value="Sigma_54_int_dom_CS"/>
</dbReference>
<dbReference type="OrthoDB" id="9804019at2"/>
<dbReference type="InterPro" id="IPR003593">
    <property type="entry name" value="AAA+_ATPase"/>
</dbReference>
<dbReference type="Pfam" id="PF25601">
    <property type="entry name" value="AAA_lid_14"/>
    <property type="match status" value="1"/>
</dbReference>
<keyword evidence="5" id="KW-0804">Transcription</keyword>
<dbReference type="FunFam" id="3.40.50.300:FF:000006">
    <property type="entry name" value="DNA-binding transcriptional regulator NtrC"/>
    <property type="match status" value="1"/>
</dbReference>
<dbReference type="PANTHER" id="PTHR32071:SF77">
    <property type="entry name" value="TRANSCRIPTIONAL REGULATORY PROTEIN"/>
    <property type="match status" value="1"/>
</dbReference>
<dbReference type="SUPFAM" id="SSF46689">
    <property type="entry name" value="Homeodomain-like"/>
    <property type="match status" value="1"/>
</dbReference>
<comment type="caution">
    <text evidence="7">The sequence shown here is derived from an EMBL/GenBank/DDBJ whole genome shotgun (WGS) entry which is preliminary data.</text>
</comment>
<dbReference type="Proteomes" id="UP000002943">
    <property type="component" value="Unassembled WGS sequence"/>
</dbReference>
<dbReference type="InterPro" id="IPR009057">
    <property type="entry name" value="Homeodomain-like_sf"/>
</dbReference>
<proteinExistence type="predicted"/>
<evidence type="ECO:0000256" key="1">
    <source>
        <dbReference type="ARBA" id="ARBA00022741"/>
    </source>
</evidence>
<keyword evidence="3" id="KW-0805">Transcription regulation</keyword>
<reference evidence="7 8" key="1">
    <citation type="journal article" date="2012" name="Int. J. Syst. Evol. Microbiol.">
        <title>Vibrio caribbeanicus sp. nov., isolated from the marine sponge Scleritoderma cyanea.</title>
        <authorList>
            <person name="Hoffmann M."/>
            <person name="Monday S.R."/>
            <person name="Allard M.W."/>
            <person name="Strain E.A."/>
            <person name="Whittaker P."/>
            <person name="Naum M."/>
            <person name="McCarthy P.J."/>
            <person name="Lopez J.V."/>
            <person name="Fischer M."/>
            <person name="Brown E.W."/>
        </authorList>
    </citation>
    <scope>NUCLEOTIDE SEQUENCE [LARGE SCALE GENOMIC DNA]</scope>
    <source>
        <strain evidence="7 8">ATCC BAA-2122</strain>
    </source>
</reference>
<dbReference type="Gene3D" id="1.10.10.60">
    <property type="entry name" value="Homeodomain-like"/>
    <property type="match status" value="1"/>
</dbReference>
<dbReference type="EMBL" id="AEIU01000074">
    <property type="protein sequence ID" value="EFP96408.1"/>
    <property type="molecule type" value="Genomic_DNA"/>
</dbReference>
<dbReference type="PROSITE" id="PS50045">
    <property type="entry name" value="SIGMA54_INTERACT_4"/>
    <property type="match status" value="1"/>
</dbReference>
<dbReference type="CDD" id="cd00009">
    <property type="entry name" value="AAA"/>
    <property type="match status" value="1"/>
</dbReference>
<dbReference type="STRING" id="796620.VIBC2010_04499"/>
<dbReference type="eggNOG" id="COG3284">
    <property type="taxonomic scope" value="Bacteria"/>
</dbReference>
<evidence type="ECO:0000313" key="8">
    <source>
        <dbReference type="Proteomes" id="UP000002943"/>
    </source>
</evidence>
<keyword evidence="4" id="KW-0238">DNA-binding</keyword>
<dbReference type="PROSITE" id="PS00688">
    <property type="entry name" value="SIGMA54_INTERACT_3"/>
    <property type="match status" value="1"/>
</dbReference>
<dbReference type="InterPro" id="IPR058031">
    <property type="entry name" value="AAA_lid_NorR"/>
</dbReference>
<dbReference type="Gene3D" id="3.30.450.40">
    <property type="match status" value="1"/>
</dbReference>
<dbReference type="RefSeq" id="WP_009601377.1">
    <property type="nucleotide sequence ID" value="NZ_AEIU01000074.1"/>
</dbReference>
<protein>
    <submittedName>
        <fullName evidence="7">Transcriptional activator of acetoin/glycerol metabolism</fullName>
    </submittedName>
</protein>
<dbReference type="InterPro" id="IPR029016">
    <property type="entry name" value="GAF-like_dom_sf"/>
</dbReference>
<dbReference type="GO" id="GO:0006355">
    <property type="term" value="P:regulation of DNA-templated transcription"/>
    <property type="evidence" value="ECO:0007669"/>
    <property type="project" value="InterPro"/>
</dbReference>
<dbReference type="PROSITE" id="PS00675">
    <property type="entry name" value="SIGMA54_INTERACT_1"/>
    <property type="match status" value="1"/>
</dbReference>
<gene>
    <name evidence="7" type="ORF">VIBC2010_04499</name>
</gene>
<evidence type="ECO:0000256" key="5">
    <source>
        <dbReference type="ARBA" id="ARBA00023163"/>
    </source>
</evidence>
<dbReference type="Gene3D" id="3.40.50.300">
    <property type="entry name" value="P-loop containing nucleotide triphosphate hydrolases"/>
    <property type="match status" value="1"/>
</dbReference>
<dbReference type="PANTHER" id="PTHR32071">
    <property type="entry name" value="TRANSCRIPTIONAL REGULATORY PROTEIN"/>
    <property type="match status" value="1"/>
</dbReference>
<organism evidence="7 8">
    <name type="scientific">Vibrio caribbeanicus ATCC BAA-2122</name>
    <dbReference type="NCBI Taxonomy" id="796620"/>
    <lineage>
        <taxon>Bacteria</taxon>
        <taxon>Pseudomonadati</taxon>
        <taxon>Pseudomonadota</taxon>
        <taxon>Gammaproteobacteria</taxon>
        <taxon>Vibrionales</taxon>
        <taxon>Vibrionaceae</taxon>
        <taxon>Vibrio</taxon>
    </lineage>
</organism>
<keyword evidence="1" id="KW-0547">Nucleotide-binding</keyword>
<evidence type="ECO:0000313" key="7">
    <source>
        <dbReference type="EMBL" id="EFP96408.1"/>
    </source>
</evidence>
<dbReference type="Gene3D" id="1.10.8.60">
    <property type="match status" value="1"/>
</dbReference>
<dbReference type="GO" id="GO:0005524">
    <property type="term" value="F:ATP binding"/>
    <property type="evidence" value="ECO:0007669"/>
    <property type="project" value="UniProtKB-KW"/>
</dbReference>
<dbReference type="InterPro" id="IPR027417">
    <property type="entry name" value="P-loop_NTPase"/>
</dbReference>
<dbReference type="InterPro" id="IPR025662">
    <property type="entry name" value="Sigma_54_int_dom_ATP-bd_1"/>
</dbReference>
<evidence type="ECO:0000256" key="4">
    <source>
        <dbReference type="ARBA" id="ARBA00023125"/>
    </source>
</evidence>
<dbReference type="SUPFAM" id="SSF52540">
    <property type="entry name" value="P-loop containing nucleoside triphosphate hydrolases"/>
    <property type="match status" value="1"/>
</dbReference>
<dbReference type="InterPro" id="IPR003018">
    <property type="entry name" value="GAF"/>
</dbReference>
<dbReference type="InterPro" id="IPR002078">
    <property type="entry name" value="Sigma_54_int"/>
</dbReference>
<dbReference type="Pfam" id="PF02954">
    <property type="entry name" value="HTH_8"/>
    <property type="match status" value="1"/>
</dbReference>